<dbReference type="Pfam" id="PF13515">
    <property type="entry name" value="FUSC_2"/>
    <property type="match status" value="1"/>
</dbReference>
<feature type="transmembrane region" description="Helical" evidence="7">
    <location>
        <begin position="98"/>
        <end position="122"/>
    </location>
</feature>
<evidence type="ECO:0000256" key="1">
    <source>
        <dbReference type="ARBA" id="ARBA00004141"/>
    </source>
</evidence>
<evidence type="ECO:0000256" key="2">
    <source>
        <dbReference type="ARBA" id="ARBA00022692"/>
    </source>
</evidence>
<feature type="transmembrane region" description="Helical" evidence="7">
    <location>
        <begin position="1014"/>
        <end position="1030"/>
    </location>
</feature>
<evidence type="ECO:0000256" key="3">
    <source>
        <dbReference type="ARBA" id="ARBA00022989"/>
    </source>
</evidence>
<feature type="region of interest" description="Disordered" evidence="6">
    <location>
        <begin position="653"/>
        <end position="803"/>
    </location>
</feature>
<keyword evidence="5" id="KW-0175">Coiled coil</keyword>
<feature type="transmembrane region" description="Helical" evidence="7">
    <location>
        <begin position="50"/>
        <end position="68"/>
    </location>
</feature>
<feature type="region of interest" description="Disordered" evidence="6">
    <location>
        <begin position="1342"/>
        <end position="1402"/>
    </location>
</feature>
<keyword evidence="3 7" id="KW-1133">Transmembrane helix</keyword>
<dbReference type="GO" id="GO:0016020">
    <property type="term" value="C:membrane"/>
    <property type="evidence" value="ECO:0007669"/>
    <property type="project" value="UniProtKB-SubCell"/>
</dbReference>
<comment type="subcellular location">
    <subcellularLocation>
        <location evidence="1">Membrane</location>
        <topology evidence="1">Multi-pass membrane protein</topology>
    </subcellularLocation>
</comment>
<feature type="compositionally biased region" description="Basic and acidic residues" evidence="6">
    <location>
        <begin position="1349"/>
        <end position="1362"/>
    </location>
</feature>
<organism evidence="9">
    <name type="scientific">Neospora caninum (strain Liverpool)</name>
    <dbReference type="NCBI Taxonomy" id="572307"/>
    <lineage>
        <taxon>Eukaryota</taxon>
        <taxon>Sar</taxon>
        <taxon>Alveolata</taxon>
        <taxon>Apicomplexa</taxon>
        <taxon>Conoidasida</taxon>
        <taxon>Coccidia</taxon>
        <taxon>Eucoccidiorida</taxon>
        <taxon>Eimeriorina</taxon>
        <taxon>Sarcocystidae</taxon>
        <taxon>Neospora</taxon>
    </lineage>
</organism>
<evidence type="ECO:0000256" key="6">
    <source>
        <dbReference type="SAM" id="MobiDB-lite"/>
    </source>
</evidence>
<proteinExistence type="predicted"/>
<feature type="transmembrane region" description="Helical" evidence="7">
    <location>
        <begin position="159"/>
        <end position="183"/>
    </location>
</feature>
<feature type="transmembrane region" description="Helical" evidence="7">
    <location>
        <begin position="1074"/>
        <end position="1096"/>
    </location>
</feature>
<feature type="coiled-coil region" evidence="5">
    <location>
        <begin position="611"/>
        <end position="645"/>
    </location>
</feature>
<feature type="transmembrane region" description="Helical" evidence="7">
    <location>
        <begin position="343"/>
        <end position="363"/>
    </location>
</feature>
<evidence type="ECO:0000256" key="5">
    <source>
        <dbReference type="SAM" id="Coils"/>
    </source>
</evidence>
<feature type="transmembrane region" description="Helical" evidence="7">
    <location>
        <begin position="1042"/>
        <end position="1062"/>
    </location>
</feature>
<feature type="transmembrane region" description="Helical" evidence="7">
    <location>
        <begin position="913"/>
        <end position="932"/>
    </location>
</feature>
<feature type="compositionally biased region" description="Low complexity" evidence="6">
    <location>
        <begin position="664"/>
        <end position="683"/>
    </location>
</feature>
<gene>
    <name evidence="9" type="ORF">BN1204_015060</name>
</gene>
<feature type="transmembrane region" description="Helical" evidence="7">
    <location>
        <begin position="308"/>
        <end position="331"/>
    </location>
</feature>
<dbReference type="InterPro" id="IPR049453">
    <property type="entry name" value="Memb_transporter_dom"/>
</dbReference>
<feature type="transmembrane region" description="Helical" evidence="7">
    <location>
        <begin position="128"/>
        <end position="147"/>
    </location>
</feature>
<reference evidence="9" key="1">
    <citation type="journal article" date="2015" name="PLoS ONE">
        <title>Comprehensive Evaluation of Toxoplasma gondii VEG and Neospora caninum LIV Genomes with Tachyzoite Stage Transcriptome and Proteome Defines Novel Transcript Features.</title>
        <authorList>
            <person name="Ramaprasad A."/>
            <person name="Mourier T."/>
            <person name="Naeem R."/>
            <person name="Malas T.B."/>
            <person name="Moussa E."/>
            <person name="Panigrahi A."/>
            <person name="Vermont S.J."/>
            <person name="Otto T.D."/>
            <person name="Wastling J."/>
            <person name="Pain A."/>
        </authorList>
    </citation>
    <scope>NUCLEOTIDE SEQUENCE</scope>
    <source>
        <strain evidence="9">Liverpool</strain>
    </source>
</reference>
<evidence type="ECO:0000256" key="4">
    <source>
        <dbReference type="ARBA" id="ARBA00023136"/>
    </source>
</evidence>
<accession>A0A0F7U725</accession>
<feature type="transmembrane region" description="Helical" evidence="7">
    <location>
        <begin position="868"/>
        <end position="892"/>
    </location>
</feature>
<protein>
    <recommendedName>
        <fullName evidence="8">Integral membrane bound transporter domain-containing protein</fullName>
    </recommendedName>
</protein>
<feature type="transmembrane region" description="Helical" evidence="7">
    <location>
        <begin position="74"/>
        <end position="91"/>
    </location>
</feature>
<evidence type="ECO:0000259" key="8">
    <source>
        <dbReference type="Pfam" id="PF13515"/>
    </source>
</evidence>
<evidence type="ECO:0000313" key="9">
    <source>
        <dbReference type="EMBL" id="CEL65664.1"/>
    </source>
</evidence>
<keyword evidence="2 7" id="KW-0812">Transmembrane</keyword>
<feature type="domain" description="Integral membrane bound transporter" evidence="8">
    <location>
        <begin position="966"/>
        <end position="1093"/>
    </location>
</feature>
<dbReference type="EMBL" id="LN714479">
    <property type="protein sequence ID" value="CEL65664.1"/>
    <property type="molecule type" value="Genomic_DNA"/>
</dbReference>
<feature type="compositionally biased region" description="Basic and acidic residues" evidence="6">
    <location>
        <begin position="773"/>
        <end position="791"/>
    </location>
</feature>
<feature type="region of interest" description="Disordered" evidence="6">
    <location>
        <begin position="1208"/>
        <end position="1259"/>
    </location>
</feature>
<name>A0A0F7U725_NEOCL</name>
<keyword evidence="4 7" id="KW-0472">Membrane</keyword>
<feature type="region of interest" description="Disordered" evidence="6">
    <location>
        <begin position="441"/>
        <end position="479"/>
    </location>
</feature>
<sequence>MQLPRFLWPHGGSYSRPEGQEVEWTTATIFPAQSSVGANVVRRFERGIRLALGGALVYVLSMIDIPSLDYSFRYVAPFVYWVVASLTPPFWSTVPLLLFAGLFCIVCVCGCVSALVALMSLGDPHGKIAAVIVFSLFVLWALGLNVGKHKEMTIIGSYIFMYVMPLATLIALPYAVGGVTIPISPEIILKLKTFLESGSPTALELVIQVLAGYVGENPENVRAFINKFFSDPRLVNLIILKINAQTHAQVPLFPFIGKLDPAVVLQKFMTVIFSLFPGDNVIDLHFSLSKVDELDAAYDWLNGAPCSVYGTLNSGIYITVETGLWLIRVLWTADGRVGFLRNLIAFAALGYAIWVLVMLIPPIHRQRDVVRRDMANCTININRCLRATREVLHCLEASPESVAPNGGRHGSHSPILGSSGRASDRAGHRPACPIAEALRDTGDASNQAHTATKPHQGAAYREGDSRGGHTKLAVSPGPGVPPSPSYIKAISFSSAKFVEAVVPLKQSIVKLTEDQKRVFMSGMEPYMLSVGPRVFVMKEVNEVRERLLQCASYVQQLCKVLFDVVRTSVVNSEFSIWTPTVYKIEAIIAKAEELYQTCGELIMMQPARINREKHREIVDEKLAHLKELEVELASLHQDISALANEATDKVFYEFGGPPPATDVSSSRGRSPAASPASKAEMPSPGSPVAAPKVEDTEAVRPAQKATQSQGEFGAPPPAGSEADAPAPEENSQASGQQSQPPPRSQALGTSKQEDPSGGVGVGGPVDAVALKRGLSERGEARHGADAVGDARTRRHHTHAGHRYESKVPNSFASLDQKEARNVSRTMDHMPLSMALVAKYHAAYKEPVALAKAVQALHEAQRRKTWKNLLVNIAFPFLPMMVHAARLTITPLTQFLFWRKTWRGRDAWWRHPEFWHLVKFFIPMITLFSVAVFEKDVLQYTWGQELTDEPVILDYCLQGVTTRTVPWIMLGFLTCLQTTYNGTVFRGMNRIIGIVAGSGTAWIVMYVCGHSVAKIVCFSVAILFVVVFCTTDMENPNYGFHAVWGYAGMVSTYTHTLIVGLAFESLGGLTGSRDYLVVTRIVSNLLGILLALVVAHVPPVCSGNNSASERYGDSLKCCAQAIEKAVQYLLEASETAADPVLEKMSNFRFNAQVPRTANNSPESLTTAGNSQQASHIDAYFPTLAHADAAGAVTVAAAAQNAMPLISPVEVNEHSGPKSSPGAERPGIRSKGASLTNTLTGPDARMSGNSGDANGVSLPNVKDVPDDSLQEALRLVRGPAADYLEAGQRFYKEGCSKLLYFPWRTNPVLEEVYLAVGSMRKRVENMCELLKDFMTEGYGLDDRMFAFSEPPTDKEGENAPEKPRSRPSLGNAGDAPSAGNDGPQAGGENATGTEAGDKAADGASSTPEIVVHAVAAANKQRGYGDKRKGSLYVLKEGNATAITELFKTNSGAQLRREMAAAVRALTELSDAVTMELRILVPTTVDRFMERLTGSKKNTQVEPELPDAVHERCRDHAETAFSHLLLTLSSCLVEHRLLFEESIARRRAAAFTVMAVIYYLDMQKRSLDIIRESLVARRENTPQDGWCPWCCRPGVETLGID</sequence>
<evidence type="ECO:0000256" key="7">
    <source>
        <dbReference type="SAM" id="Phobius"/>
    </source>
</evidence>